<accession>A0A7Y4IJJ7</accession>
<gene>
    <name evidence="2" type="ORF">HNV28_15765</name>
</gene>
<dbReference type="InterPro" id="IPR024079">
    <property type="entry name" value="MetalloPept_cat_dom_sf"/>
</dbReference>
<dbReference type="GO" id="GO:0008237">
    <property type="term" value="F:metallopeptidase activity"/>
    <property type="evidence" value="ECO:0007669"/>
    <property type="project" value="InterPro"/>
</dbReference>
<name>A0A7Y4IJJ7_MYXXA</name>
<reference evidence="2 3" key="1">
    <citation type="submission" date="2020-05" db="EMBL/GenBank/DDBJ databases">
        <authorList>
            <person name="Whitworth D."/>
        </authorList>
    </citation>
    <scope>NUCLEOTIDE SEQUENCE [LARGE SCALE GENOMIC DNA]</scope>
    <source>
        <strain evidence="2 3">AM005</strain>
    </source>
</reference>
<proteinExistence type="predicted"/>
<comment type="caution">
    <text evidence="2">The sequence shown here is derived from an EMBL/GenBank/DDBJ whole genome shotgun (WGS) entry which is preliminary data.</text>
</comment>
<dbReference type="PROSITE" id="PS51257">
    <property type="entry name" value="PROKAR_LIPOPROTEIN"/>
    <property type="match status" value="1"/>
</dbReference>
<keyword evidence="1" id="KW-0732">Signal</keyword>
<organism evidence="2 3">
    <name type="scientific">Myxococcus xanthus</name>
    <dbReference type="NCBI Taxonomy" id="34"/>
    <lineage>
        <taxon>Bacteria</taxon>
        <taxon>Pseudomonadati</taxon>
        <taxon>Myxococcota</taxon>
        <taxon>Myxococcia</taxon>
        <taxon>Myxococcales</taxon>
        <taxon>Cystobacterineae</taxon>
        <taxon>Myxococcaceae</taxon>
        <taxon>Myxococcus</taxon>
    </lineage>
</organism>
<dbReference type="EMBL" id="JABFNT010000045">
    <property type="protein sequence ID" value="NOJ79780.1"/>
    <property type="molecule type" value="Genomic_DNA"/>
</dbReference>
<evidence type="ECO:0000313" key="2">
    <source>
        <dbReference type="EMBL" id="NOJ79780.1"/>
    </source>
</evidence>
<evidence type="ECO:0000256" key="1">
    <source>
        <dbReference type="SAM" id="SignalP"/>
    </source>
</evidence>
<feature type="signal peptide" evidence="1">
    <location>
        <begin position="1"/>
        <end position="25"/>
    </location>
</feature>
<dbReference type="RefSeq" id="WP_171442030.1">
    <property type="nucleotide sequence ID" value="NZ_JABFNS010000041.1"/>
</dbReference>
<feature type="chain" id="PRO_5031370762" evidence="1">
    <location>
        <begin position="26"/>
        <end position="234"/>
    </location>
</feature>
<dbReference type="Proteomes" id="UP000533080">
    <property type="component" value="Unassembled WGS sequence"/>
</dbReference>
<dbReference type="Gene3D" id="3.40.390.10">
    <property type="entry name" value="Collagenase (Catalytic Domain)"/>
    <property type="match status" value="1"/>
</dbReference>
<sequence length="234" mass="26163">MHRFLTPVVSWMVWLACVLSLPAFAQAGAMRPYVQPDSSTVPKPPPIKRVELVPLGNRVPAELDGIVAVLAERFPGLDIRLKSLQPLPDGTYSKRREQVIWDELLPKLPTAQGTLYVINEDLGANGANFMYAIYDLPTARAVASVSRMRSLEGLSMPRDTRLEGEALELARFRLQNQLTSSIAKLMGMSFPCHAPVCVLRAPVRIQHIDLKSTHFCAKHKAEFAKLAKERKLRR</sequence>
<dbReference type="AlphaFoldDB" id="A0A7Y4IJJ7"/>
<protein>
    <submittedName>
        <fullName evidence="2">Uncharacterized protein</fullName>
    </submittedName>
</protein>
<evidence type="ECO:0000313" key="3">
    <source>
        <dbReference type="Proteomes" id="UP000533080"/>
    </source>
</evidence>